<dbReference type="AlphaFoldDB" id="A0A2C9LX53"/>
<protein>
    <submittedName>
        <fullName evidence="2">Uncharacterized protein</fullName>
    </submittedName>
</protein>
<keyword evidence="1" id="KW-0732">Signal</keyword>
<dbReference type="KEGG" id="bgt:106054306"/>
<feature type="chain" id="PRO_5012722623" evidence="1">
    <location>
        <begin position="17"/>
        <end position="189"/>
    </location>
</feature>
<organism evidence="2 3">
    <name type="scientific">Biomphalaria glabrata</name>
    <name type="common">Bloodfluke planorb</name>
    <name type="synonym">Freshwater snail</name>
    <dbReference type="NCBI Taxonomy" id="6526"/>
    <lineage>
        <taxon>Eukaryota</taxon>
        <taxon>Metazoa</taxon>
        <taxon>Spiralia</taxon>
        <taxon>Lophotrochozoa</taxon>
        <taxon>Mollusca</taxon>
        <taxon>Gastropoda</taxon>
        <taxon>Heterobranchia</taxon>
        <taxon>Euthyneura</taxon>
        <taxon>Panpulmonata</taxon>
        <taxon>Hygrophila</taxon>
        <taxon>Lymnaeoidea</taxon>
        <taxon>Planorbidae</taxon>
        <taxon>Biomphalaria</taxon>
    </lineage>
</organism>
<dbReference type="EnsemblMetazoa" id="BGLB035882-RA">
    <property type="protein sequence ID" value="BGLB035882-PA"/>
    <property type="gene ID" value="BGLB035882"/>
</dbReference>
<evidence type="ECO:0000313" key="3">
    <source>
        <dbReference type="Proteomes" id="UP000076420"/>
    </source>
</evidence>
<feature type="signal peptide" evidence="1">
    <location>
        <begin position="1"/>
        <end position="16"/>
    </location>
</feature>
<accession>A0A2C9LX53</accession>
<dbReference type="Proteomes" id="UP000076420">
    <property type="component" value="Unassembled WGS sequence"/>
</dbReference>
<evidence type="ECO:0000313" key="2">
    <source>
        <dbReference type="EnsemblMetazoa" id="BGLB035882-PA"/>
    </source>
</evidence>
<dbReference type="OrthoDB" id="6049026at2759"/>
<proteinExistence type="predicted"/>
<sequence>MKFIIFAVLVLPMIIAQTWDPTKVCIPDLFQNDVYDFTKNDYGRAAVDFSKNQSAIAYVKAGFRVVYDLTKQKAYVIGANDSCTVITMTASQNIMKCLPPNAVELNNGSLTIGRVGHGLLMNSYEIPVDQDTKIRLGYTASDPAIPILRQLIGTNSSVAGDVLFFTNPKTSVDADLFVVPTVCPPLGGA</sequence>
<dbReference type="VEuPathDB" id="VectorBase:BGLAX_044779"/>
<evidence type="ECO:0000256" key="1">
    <source>
        <dbReference type="SAM" id="SignalP"/>
    </source>
</evidence>
<reference evidence="2" key="1">
    <citation type="submission" date="2020-05" db="UniProtKB">
        <authorList>
            <consortium name="EnsemblMetazoa"/>
        </authorList>
    </citation>
    <scope>IDENTIFICATION</scope>
    <source>
        <strain evidence="2">BB02</strain>
    </source>
</reference>
<name>A0A2C9LX53_BIOGL</name>
<dbReference type="VEuPathDB" id="VectorBase:BGLB035882"/>
<gene>
    <name evidence="2" type="primary">106054306</name>
</gene>
<dbReference type="RefSeq" id="XP_013065570.2">
    <property type="nucleotide sequence ID" value="XM_013210116.2"/>
</dbReference>